<comment type="caution">
    <text evidence="1">The sequence shown here is derived from an EMBL/GenBank/DDBJ whole genome shotgun (WGS) entry which is preliminary data.</text>
</comment>
<reference evidence="1 2" key="1">
    <citation type="submission" date="2007-04" db="EMBL/GenBank/DDBJ databases">
        <authorList>
            <person name="Fulton L."/>
            <person name="Clifton S."/>
            <person name="Fulton B."/>
            <person name="Xu J."/>
            <person name="Minx P."/>
            <person name="Pepin K.H."/>
            <person name="Johnson M."/>
            <person name="Thiruvilangam P."/>
            <person name="Bhonagiri V."/>
            <person name="Nash W.E."/>
            <person name="Mardis E.R."/>
            <person name="Wilson R.K."/>
        </authorList>
    </citation>
    <scope>NUCLEOTIDE SEQUENCE [LARGE SCALE GENOMIC DNA]</scope>
    <source>
        <strain evidence="1 2">ATCC 29149</strain>
    </source>
</reference>
<dbReference type="PaxDb" id="411470-RUMGNA_00215"/>
<dbReference type="EMBL" id="AAYG02000002">
    <property type="protein sequence ID" value="EDN79447.1"/>
    <property type="molecule type" value="Genomic_DNA"/>
</dbReference>
<proteinExistence type="predicted"/>
<accession>A7AY50</accession>
<gene>
    <name evidence="1" type="ORF">RUMGNA_00215</name>
</gene>
<name>A7AY50_MEDG7</name>
<dbReference type="AlphaFoldDB" id="A7AY50"/>
<evidence type="ECO:0000313" key="1">
    <source>
        <dbReference type="EMBL" id="EDN79447.1"/>
    </source>
</evidence>
<sequence>MNDEEMLEAMEQAVKMHFMAFQQFMKQTGGDIGLSLQLTTSYMAAMLKGAQEQNEKEEKLLKLLLPSGKNNLTN</sequence>
<organism evidence="1 2">
    <name type="scientific">Mediterraneibacter gnavus (strain ATCC 29149 / DSM 114966 / JCM 6515 / VPI C7-9)</name>
    <name type="common">Ruminococcus gnavus</name>
    <dbReference type="NCBI Taxonomy" id="411470"/>
    <lineage>
        <taxon>Bacteria</taxon>
        <taxon>Bacillati</taxon>
        <taxon>Bacillota</taxon>
        <taxon>Clostridia</taxon>
        <taxon>Lachnospirales</taxon>
        <taxon>Lachnospiraceae</taxon>
        <taxon>Mediterraneibacter</taxon>
    </lineage>
</organism>
<evidence type="ECO:0000313" key="2">
    <source>
        <dbReference type="Proteomes" id="UP000004410"/>
    </source>
</evidence>
<protein>
    <submittedName>
        <fullName evidence="1">Uncharacterized protein</fullName>
    </submittedName>
</protein>
<dbReference type="Proteomes" id="UP000004410">
    <property type="component" value="Unassembled WGS sequence"/>
</dbReference>
<reference evidence="1 2" key="2">
    <citation type="submission" date="2007-06" db="EMBL/GenBank/DDBJ databases">
        <title>Draft genome sequence of Ruminococcus gnavus (ATCC 29149).</title>
        <authorList>
            <person name="Sudarsanam P."/>
            <person name="Ley R."/>
            <person name="Guruge J."/>
            <person name="Turnbaugh P.J."/>
            <person name="Mahowald M."/>
            <person name="Liep D."/>
            <person name="Gordon J."/>
        </authorList>
    </citation>
    <scope>NUCLEOTIDE SEQUENCE [LARGE SCALE GENOMIC DNA]</scope>
    <source>
        <strain evidence="1 2">ATCC 29149</strain>
    </source>
</reference>